<reference evidence="6" key="1">
    <citation type="submission" date="2016-06" db="EMBL/GenBank/DDBJ databases">
        <authorList>
            <person name="Varghese N."/>
            <person name="Submissions Spin"/>
        </authorList>
    </citation>
    <scope>NUCLEOTIDE SEQUENCE [LARGE SCALE GENOMIC DNA]</scope>
    <source>
        <strain evidence="6">DSM 44814</strain>
    </source>
</reference>
<dbReference type="InterPro" id="IPR029046">
    <property type="entry name" value="LolA/LolB/LppX"/>
</dbReference>
<proteinExistence type="inferred from homology"/>
<dbReference type="InterPro" id="IPR009830">
    <property type="entry name" value="LppX/LprAFG"/>
</dbReference>
<organism evidence="5 6">
    <name type="scientific">Micromonospora eburnea</name>
    <dbReference type="NCBI Taxonomy" id="227316"/>
    <lineage>
        <taxon>Bacteria</taxon>
        <taxon>Bacillati</taxon>
        <taxon>Actinomycetota</taxon>
        <taxon>Actinomycetes</taxon>
        <taxon>Micromonosporales</taxon>
        <taxon>Micromonosporaceae</taxon>
        <taxon>Micromonospora</taxon>
    </lineage>
</organism>
<keyword evidence="3" id="KW-1003">Cell membrane</keyword>
<evidence type="ECO:0000256" key="2">
    <source>
        <dbReference type="ARBA" id="ARBA00009194"/>
    </source>
</evidence>
<keyword evidence="6" id="KW-1185">Reference proteome</keyword>
<dbReference type="GO" id="GO:0030313">
    <property type="term" value="C:cell envelope"/>
    <property type="evidence" value="ECO:0007669"/>
    <property type="project" value="UniProtKB-SubCell"/>
</dbReference>
<dbReference type="OrthoDB" id="3369896at2"/>
<dbReference type="SUPFAM" id="SSF89392">
    <property type="entry name" value="Prokaryotic lipoproteins and lipoprotein localization factors"/>
    <property type="match status" value="1"/>
</dbReference>
<evidence type="ECO:0000313" key="6">
    <source>
        <dbReference type="Proteomes" id="UP000199696"/>
    </source>
</evidence>
<evidence type="ECO:0000256" key="1">
    <source>
        <dbReference type="ARBA" id="ARBA00004196"/>
    </source>
</evidence>
<dbReference type="PROSITE" id="PS51257">
    <property type="entry name" value="PROKAR_LIPOPROTEIN"/>
    <property type="match status" value="1"/>
</dbReference>
<dbReference type="Pfam" id="PF07161">
    <property type="entry name" value="LppX_LprAFG"/>
    <property type="match status" value="1"/>
</dbReference>
<keyword evidence="3" id="KW-0472">Membrane</keyword>
<gene>
    <name evidence="5" type="ORF">GA0070604_0441</name>
</gene>
<comment type="subcellular location">
    <subcellularLocation>
        <location evidence="1">Cell envelope</location>
    </subcellularLocation>
</comment>
<evidence type="ECO:0008006" key="7">
    <source>
        <dbReference type="Google" id="ProtNLM"/>
    </source>
</evidence>
<dbReference type="EMBL" id="FMHY01000002">
    <property type="protein sequence ID" value="SCL44519.1"/>
    <property type="molecule type" value="Genomic_DNA"/>
</dbReference>
<dbReference type="AlphaFoldDB" id="A0A1C6TS84"/>
<comment type="similarity">
    <text evidence="2">Belongs to the LppX/LprAFG lipoprotein family.</text>
</comment>
<dbReference type="Proteomes" id="UP000199696">
    <property type="component" value="Unassembled WGS sequence"/>
</dbReference>
<feature type="signal peptide" evidence="4">
    <location>
        <begin position="1"/>
        <end position="22"/>
    </location>
</feature>
<sequence>MSLWKKSAVLTVSALTALAVTACGSKPGSSDAPEKPSVLALLASDLKGSLQKVVDASDRAESVTLTMEGTTAGQKISMQGVVDMRDPVKAEMKTAGPDGTPTTVRMIGGAFYIEIPEESRADLNGKRWMKLDLSSAGAEAGMDFTKQFDDMDPTKQVKTLLATEGVTVVGEETVNGAPTVHYTVTTPVANYLGQVDAKLREGVEKELVKQGVKEIKLDLWVDEQYQPRRVHMVMGTTSDLTIDYTDYGKPVNIETPPPAETADFAEMLEGLGDLAAGN</sequence>
<feature type="chain" id="PRO_5039212437" description="LppX_LprAFG lipoprotein" evidence="4">
    <location>
        <begin position="23"/>
        <end position="278"/>
    </location>
</feature>
<keyword evidence="4" id="KW-0732">Signal</keyword>
<name>A0A1C6TS84_9ACTN</name>
<evidence type="ECO:0000256" key="4">
    <source>
        <dbReference type="SAM" id="SignalP"/>
    </source>
</evidence>
<evidence type="ECO:0000256" key="3">
    <source>
        <dbReference type="ARBA" id="ARBA00022475"/>
    </source>
</evidence>
<evidence type="ECO:0000313" key="5">
    <source>
        <dbReference type="EMBL" id="SCL44519.1"/>
    </source>
</evidence>
<accession>A0A1C6TS84</accession>
<protein>
    <recommendedName>
        <fullName evidence="7">LppX_LprAFG lipoprotein</fullName>
    </recommendedName>
</protein>
<dbReference type="STRING" id="227316.GA0070604_0441"/>
<dbReference type="RefSeq" id="WP_091113322.1">
    <property type="nucleotide sequence ID" value="NZ_FMHY01000002.1"/>
</dbReference>
<dbReference type="Gene3D" id="2.50.20.20">
    <property type="match status" value="1"/>
</dbReference>